<evidence type="ECO:0000256" key="5">
    <source>
        <dbReference type="ARBA" id="ARBA00022692"/>
    </source>
</evidence>
<dbReference type="EMBL" id="HG937694">
    <property type="protein sequence ID" value="CDP37759.1"/>
    <property type="molecule type" value="Genomic_DNA"/>
</dbReference>
<dbReference type="GO" id="GO:0005741">
    <property type="term" value="C:mitochondrial outer membrane"/>
    <property type="evidence" value="ECO:0007669"/>
    <property type="project" value="UniProtKB-SubCell"/>
</dbReference>
<dbReference type="PANTHER" id="PTHR10802">
    <property type="entry name" value="MITOCHONDRIAL IMPORT RECEPTOR SUBUNIT TOM40"/>
    <property type="match status" value="1"/>
</dbReference>
<evidence type="ECO:0000256" key="11">
    <source>
        <dbReference type="ARBA" id="ARBA00023136"/>
    </source>
</evidence>
<keyword evidence="6" id="KW-1000">Mitochondrion outer membrane</keyword>
<dbReference type="Gene3D" id="2.40.160.10">
    <property type="entry name" value="Porin"/>
    <property type="match status" value="1"/>
</dbReference>
<comment type="similarity">
    <text evidence="2">Belongs to the Tom40 family.</text>
</comment>
<evidence type="ECO:0000256" key="10">
    <source>
        <dbReference type="ARBA" id="ARBA00023128"/>
    </source>
</evidence>
<evidence type="ECO:0000256" key="1">
    <source>
        <dbReference type="ARBA" id="ARBA00004374"/>
    </source>
</evidence>
<keyword evidence="9" id="KW-0626">Porin</keyword>
<evidence type="ECO:0000256" key="13">
    <source>
        <dbReference type="ARBA" id="ARBA00078731"/>
    </source>
</evidence>
<reference evidence="14" key="2">
    <citation type="submission" date="2014-06" db="EMBL/GenBank/DDBJ databases">
        <title>The complete genome of Blastobotrys (Arxula) adeninivorans LS3 - a yeast of biotechnological interest.</title>
        <authorList>
            <person name="Kunze G."/>
            <person name="Gaillardin C."/>
            <person name="Czernicka M."/>
            <person name="Durrens P."/>
            <person name="Martin T."/>
            <person name="Boer E."/>
            <person name="Gabaldon T."/>
            <person name="Cruz J."/>
            <person name="Talla E."/>
            <person name="Marck C."/>
            <person name="Goffeau A."/>
            <person name="Barbe V."/>
            <person name="Baret P."/>
            <person name="Baronian K."/>
            <person name="Beier S."/>
            <person name="Bleykasten C."/>
            <person name="Bode R."/>
            <person name="Casaregola S."/>
            <person name="Despons L."/>
            <person name="Fairhead C."/>
            <person name="Giersberg M."/>
            <person name="Gierski P."/>
            <person name="Hahnel U."/>
            <person name="Hartmann A."/>
            <person name="Jankowska D."/>
            <person name="Jubin C."/>
            <person name="Jung P."/>
            <person name="Lafontaine I."/>
            <person name="Leh-Louis V."/>
            <person name="Lemaire M."/>
            <person name="Marcet-Houben M."/>
            <person name="Mascher M."/>
            <person name="Morel G."/>
            <person name="Richard G.-F."/>
            <person name="Riechen J."/>
            <person name="Sacerdot C."/>
            <person name="Sarkar A."/>
            <person name="Savel G."/>
            <person name="Schacherer J."/>
            <person name="Sherman D."/>
            <person name="Straub M.-L."/>
            <person name="Stein N."/>
            <person name="Thierry A."/>
            <person name="Trautwein-Schult A."/>
            <person name="Westhof E."/>
            <person name="Worch S."/>
            <person name="Dujon B."/>
            <person name="Souciet J.-L."/>
            <person name="Wincker P."/>
            <person name="Scholz U."/>
            <person name="Neuveglise N."/>
        </authorList>
    </citation>
    <scope>NUCLEOTIDE SEQUENCE</scope>
    <source>
        <strain evidence="14">LS3</strain>
    </source>
</reference>
<keyword evidence="8" id="KW-0406">Ion transport</keyword>
<comment type="subcellular location">
    <subcellularLocation>
        <location evidence="1">Mitochondrion outer membrane</location>
        <topology evidence="1">Multi-pass membrane protein</topology>
    </subcellularLocation>
</comment>
<evidence type="ECO:0000256" key="8">
    <source>
        <dbReference type="ARBA" id="ARBA00023065"/>
    </source>
</evidence>
<evidence type="ECO:0000256" key="4">
    <source>
        <dbReference type="ARBA" id="ARBA00022452"/>
    </source>
</evidence>
<evidence type="ECO:0000256" key="7">
    <source>
        <dbReference type="ARBA" id="ARBA00022927"/>
    </source>
</evidence>
<keyword evidence="4" id="KW-1134">Transmembrane beta strand</keyword>
<dbReference type="PhylomeDB" id="A0A060TAG0"/>
<keyword evidence="11" id="KW-0472">Membrane</keyword>
<dbReference type="GO" id="GO:0008320">
    <property type="term" value="F:protein transmembrane transporter activity"/>
    <property type="evidence" value="ECO:0007669"/>
    <property type="project" value="InterPro"/>
</dbReference>
<evidence type="ECO:0000256" key="6">
    <source>
        <dbReference type="ARBA" id="ARBA00022787"/>
    </source>
</evidence>
<dbReference type="Pfam" id="PF01459">
    <property type="entry name" value="Porin_3"/>
    <property type="match status" value="1"/>
</dbReference>
<gene>
    <name evidence="14" type="ORF">GNLVRS02_ARAD1D18766g</name>
</gene>
<dbReference type="GO" id="GO:0030150">
    <property type="term" value="P:protein import into mitochondrial matrix"/>
    <property type="evidence" value="ECO:0007669"/>
    <property type="project" value="InterPro"/>
</dbReference>
<dbReference type="InterPro" id="IPR023614">
    <property type="entry name" value="Porin_dom_sf"/>
</dbReference>
<sequence length="377" mass="40827">MSVPNLGDIKSMPLGYPGMAPQQTPSVWTTNPVLSYFNDIYNSVAARRAALNLSNPGTMENINKEVSKDVFLNNYFFTGLRADLSKSFSMYPMFQVSHSFSLGSPVMPAYGFAGFYATDDVLMQGNVDNDGSVTGRVHYRWDRFNISKANMQFAAGQPSMLQLEHDIRGSDFSLNFKALNPSVLEGVFTGVAVGSLLQSVSSRLALGLETVYSAQSALYPPEAAVNYVARYTGSDWVASAQLQAQGSVVASFWRKVSDKVEAGLETNLSVGFSPQQQQMMMMGGAPAGGPSIEGTTTLGAKYEFRQSIFRGQIDSNGKVACLVERRVLPVVSVIFAGEIDHFKSASRLGLGLQFEAGGEDVYAQAEATQMRQPSPPM</sequence>
<keyword evidence="10" id="KW-0496">Mitochondrion</keyword>
<reference evidence="14" key="1">
    <citation type="submission" date="2014-02" db="EMBL/GenBank/DDBJ databases">
        <authorList>
            <person name="Genoscope - CEA"/>
        </authorList>
    </citation>
    <scope>NUCLEOTIDE SEQUENCE</scope>
    <source>
        <strain evidence="14">LS3</strain>
    </source>
</reference>
<dbReference type="GO" id="GO:0015288">
    <property type="term" value="F:porin activity"/>
    <property type="evidence" value="ECO:0007669"/>
    <property type="project" value="UniProtKB-KW"/>
</dbReference>
<keyword evidence="7" id="KW-0653">Protein transport</keyword>
<organism evidence="14">
    <name type="scientific">Blastobotrys adeninivorans</name>
    <name type="common">Yeast</name>
    <name type="synonym">Arxula adeninivorans</name>
    <dbReference type="NCBI Taxonomy" id="409370"/>
    <lineage>
        <taxon>Eukaryota</taxon>
        <taxon>Fungi</taxon>
        <taxon>Dikarya</taxon>
        <taxon>Ascomycota</taxon>
        <taxon>Saccharomycotina</taxon>
        <taxon>Dipodascomycetes</taxon>
        <taxon>Dipodascales</taxon>
        <taxon>Trichomonascaceae</taxon>
        <taxon>Blastobotrys</taxon>
    </lineage>
</organism>
<dbReference type="CDD" id="cd07305">
    <property type="entry name" value="Porin3_Tom40"/>
    <property type="match status" value="1"/>
</dbReference>
<dbReference type="InterPro" id="IPR037930">
    <property type="entry name" value="Tom40"/>
</dbReference>
<keyword evidence="3" id="KW-0813">Transport</keyword>
<evidence type="ECO:0000256" key="9">
    <source>
        <dbReference type="ARBA" id="ARBA00023114"/>
    </source>
</evidence>
<comment type="function">
    <text evidence="12">Channel-forming protein essential for import of protein precursors into mitochondria.</text>
</comment>
<keyword evidence="5" id="KW-0812">Transmembrane</keyword>
<dbReference type="AlphaFoldDB" id="A0A060TAG0"/>
<dbReference type="FunFam" id="2.40.160.10:FF:000009">
    <property type="entry name" value="Mitochondrial import receptor subunit TOM40"/>
    <property type="match status" value="1"/>
</dbReference>
<evidence type="ECO:0000313" key="14">
    <source>
        <dbReference type="EMBL" id="CDP37759.1"/>
    </source>
</evidence>
<evidence type="ECO:0000256" key="2">
    <source>
        <dbReference type="ARBA" id="ARBA00010510"/>
    </source>
</evidence>
<protein>
    <recommendedName>
        <fullName evidence="13">Translocase of outer membrane 40 kDa subunit</fullName>
    </recommendedName>
</protein>
<proteinExistence type="inferred from homology"/>
<dbReference type="InterPro" id="IPR027246">
    <property type="entry name" value="Porin_Euk/Tom40"/>
</dbReference>
<accession>A0A060TAG0</accession>
<evidence type="ECO:0000256" key="12">
    <source>
        <dbReference type="ARBA" id="ARBA00053390"/>
    </source>
</evidence>
<dbReference type="GO" id="GO:0006811">
    <property type="term" value="P:monoatomic ion transport"/>
    <property type="evidence" value="ECO:0007669"/>
    <property type="project" value="UniProtKB-KW"/>
</dbReference>
<name>A0A060TAG0_BLAAD</name>
<dbReference type="GO" id="GO:0046930">
    <property type="term" value="C:pore complex"/>
    <property type="evidence" value="ECO:0007669"/>
    <property type="project" value="UniProtKB-KW"/>
</dbReference>
<evidence type="ECO:0000256" key="3">
    <source>
        <dbReference type="ARBA" id="ARBA00022448"/>
    </source>
</evidence>